<dbReference type="Pfam" id="PF13843">
    <property type="entry name" value="DDE_Tnp_1_7"/>
    <property type="match status" value="1"/>
</dbReference>
<reference evidence="3" key="1">
    <citation type="submission" date="2013-04" db="EMBL/GenBank/DDBJ databases">
        <authorList>
            <person name="Qu J."/>
            <person name="Murali S.C."/>
            <person name="Bandaranaike D."/>
            <person name="Bellair M."/>
            <person name="Blankenburg K."/>
            <person name="Chao H."/>
            <person name="Dinh H."/>
            <person name="Doddapaneni H."/>
            <person name="Downs B."/>
            <person name="Dugan-Rocha S."/>
            <person name="Elkadiri S."/>
            <person name="Gnanaolivu R.D."/>
            <person name="Hernandez B."/>
            <person name="Javaid M."/>
            <person name="Jayaseelan J.C."/>
            <person name="Lee S."/>
            <person name="Li M."/>
            <person name="Ming W."/>
            <person name="Munidasa M."/>
            <person name="Muniz J."/>
            <person name="Nguyen L."/>
            <person name="Ongeri F."/>
            <person name="Osuji N."/>
            <person name="Pu L.-L."/>
            <person name="Puazo M."/>
            <person name="Qu C."/>
            <person name="Quiroz J."/>
            <person name="Raj R."/>
            <person name="Weissenberger G."/>
            <person name="Xin Y."/>
            <person name="Zou X."/>
            <person name="Han Y."/>
            <person name="Richards S."/>
            <person name="Worley K."/>
            <person name="Muzny D."/>
            <person name="Gibbs R."/>
        </authorList>
    </citation>
    <scope>NUCLEOTIDE SEQUENCE</scope>
    <source>
        <strain evidence="3">Sampled in the wild</strain>
    </source>
</reference>
<organism evidence="3 4">
    <name type="scientific">Ladona fulva</name>
    <name type="common">Scarce chaser dragonfly</name>
    <name type="synonym">Libellula fulva</name>
    <dbReference type="NCBI Taxonomy" id="123851"/>
    <lineage>
        <taxon>Eukaryota</taxon>
        <taxon>Metazoa</taxon>
        <taxon>Ecdysozoa</taxon>
        <taxon>Arthropoda</taxon>
        <taxon>Hexapoda</taxon>
        <taxon>Insecta</taxon>
        <taxon>Pterygota</taxon>
        <taxon>Palaeoptera</taxon>
        <taxon>Odonata</taxon>
        <taxon>Epiprocta</taxon>
        <taxon>Anisoptera</taxon>
        <taxon>Libelluloidea</taxon>
        <taxon>Libellulidae</taxon>
        <taxon>Ladona</taxon>
    </lineage>
</organism>
<evidence type="ECO:0000259" key="2">
    <source>
        <dbReference type="Pfam" id="PF13843"/>
    </source>
</evidence>
<dbReference type="AlphaFoldDB" id="A0A8K0KA49"/>
<evidence type="ECO:0000313" key="4">
    <source>
        <dbReference type="Proteomes" id="UP000792457"/>
    </source>
</evidence>
<dbReference type="Pfam" id="PF13842">
    <property type="entry name" value="zf-Tnp_2"/>
    <property type="match status" value="1"/>
</dbReference>
<dbReference type="InterPro" id="IPR032718">
    <property type="entry name" value="PGBD4_Znf_C"/>
</dbReference>
<dbReference type="InterPro" id="IPR029526">
    <property type="entry name" value="PGBD"/>
</dbReference>
<proteinExistence type="predicted"/>
<dbReference type="PANTHER" id="PTHR46599">
    <property type="entry name" value="PIGGYBAC TRANSPOSABLE ELEMENT-DERIVED PROTEIN 4"/>
    <property type="match status" value="1"/>
</dbReference>
<accession>A0A8K0KA49</accession>
<gene>
    <name evidence="3" type="ORF">J437_LFUL011311</name>
</gene>
<feature type="domain" description="PiggyBac transposable element-derived protein" evidence="2">
    <location>
        <begin position="99"/>
        <end position="455"/>
    </location>
</feature>
<protein>
    <recommendedName>
        <fullName evidence="5">Transposase</fullName>
    </recommendedName>
</protein>
<dbReference type="Proteomes" id="UP000792457">
    <property type="component" value="Unassembled WGS sequence"/>
</dbReference>
<sequence length="552" mass="63884">MSEERPPTEEEVLSILASEFDDFAEDSDLESEEESEEEVNWDNAQTIIFEPEIQLVVSSDPLDLDSLVIPTQDQSSTSIICGENRPDVPYIPGASTEKPFDYFQLFFTDNLLDFIIEETNRNAENILLNSPYPRARIASFRPVSRGEMETFFGLIYLMGLIQLPAIADYWRKTESLYDFPVFRETMSRDRFLIILRALHFGRNSEEGDPQHSDPLYKILPLLTLFSSKMREIYSPGKDLCRDESMLLLRGRLSFKQIIKEKRHKYGIKLYLLAEANGLILDVLIHLESRDHEVDGRGHAEKVVRKLMEGRLGTGYSLFINNSSVNLCSELLEEDTHMTGTLKKSRKDNPSEVAGKKHEPGDSIYRFLENSVCVLKWFHRMEVLVISSDFGPEMTETRKREGTKVKPKIIVKCNKQMGGTDRPDQYLSYYPLERKTLRWYLKVGLHVFHVMANNSWILHKKCNPDSNKISLQAFRELIAQTLIKKNKPATLNRPLSNPSERVHCLLIKNRKEFRKYCRECYKKSVRRNVTSTCDTCVDSPGLCVSCFRVYHNY</sequence>
<evidence type="ECO:0008006" key="5">
    <source>
        <dbReference type="Google" id="ProtNLM"/>
    </source>
</evidence>
<keyword evidence="4" id="KW-1185">Reference proteome</keyword>
<evidence type="ECO:0000259" key="1">
    <source>
        <dbReference type="Pfam" id="PF13842"/>
    </source>
</evidence>
<reference evidence="3" key="2">
    <citation type="submission" date="2017-10" db="EMBL/GenBank/DDBJ databases">
        <title>Ladona fulva Genome sequencing and assembly.</title>
        <authorList>
            <person name="Murali S."/>
            <person name="Richards S."/>
            <person name="Bandaranaike D."/>
            <person name="Bellair M."/>
            <person name="Blankenburg K."/>
            <person name="Chao H."/>
            <person name="Dinh H."/>
            <person name="Doddapaneni H."/>
            <person name="Dugan-Rocha S."/>
            <person name="Elkadiri S."/>
            <person name="Gnanaolivu R."/>
            <person name="Hernandez B."/>
            <person name="Skinner E."/>
            <person name="Javaid M."/>
            <person name="Lee S."/>
            <person name="Li M."/>
            <person name="Ming W."/>
            <person name="Munidasa M."/>
            <person name="Muniz J."/>
            <person name="Nguyen L."/>
            <person name="Hughes D."/>
            <person name="Osuji N."/>
            <person name="Pu L.-L."/>
            <person name="Puazo M."/>
            <person name="Qu C."/>
            <person name="Quiroz J."/>
            <person name="Raj R."/>
            <person name="Weissenberger G."/>
            <person name="Xin Y."/>
            <person name="Zou X."/>
            <person name="Han Y."/>
            <person name="Worley K."/>
            <person name="Muzny D."/>
            <person name="Gibbs R."/>
        </authorList>
    </citation>
    <scope>NUCLEOTIDE SEQUENCE</scope>
    <source>
        <strain evidence="3">Sampled in the wild</strain>
    </source>
</reference>
<comment type="caution">
    <text evidence="3">The sequence shown here is derived from an EMBL/GenBank/DDBJ whole genome shotgun (WGS) entry which is preliminary data.</text>
</comment>
<evidence type="ECO:0000313" key="3">
    <source>
        <dbReference type="EMBL" id="KAG8231197.1"/>
    </source>
</evidence>
<name>A0A8K0KA49_LADFU</name>
<dbReference type="EMBL" id="KZ308542">
    <property type="protein sequence ID" value="KAG8231197.1"/>
    <property type="molecule type" value="Genomic_DNA"/>
</dbReference>
<dbReference type="PANTHER" id="PTHR46599:SF3">
    <property type="entry name" value="PIGGYBAC TRANSPOSABLE ELEMENT-DERIVED PROTEIN 4"/>
    <property type="match status" value="1"/>
</dbReference>
<feature type="domain" description="PiggyBac transposable element-derived protein 4 C-terminal zinc-finger" evidence="1">
    <location>
        <begin position="502"/>
        <end position="550"/>
    </location>
</feature>
<dbReference type="OrthoDB" id="7613120at2759"/>